<dbReference type="InterPro" id="IPR014917">
    <property type="entry name" value="DUF1800"/>
</dbReference>
<evidence type="ECO:0000313" key="1">
    <source>
        <dbReference type="EMBL" id="BCX80616.1"/>
    </source>
</evidence>
<protein>
    <recommendedName>
        <fullName evidence="3">DUF1800 domain-containing protein</fullName>
    </recommendedName>
</protein>
<organism evidence="1 2">
    <name type="scientific">Methylomarinovum caldicuralii</name>
    <dbReference type="NCBI Taxonomy" id="438856"/>
    <lineage>
        <taxon>Bacteria</taxon>
        <taxon>Pseudomonadati</taxon>
        <taxon>Pseudomonadota</taxon>
        <taxon>Gammaproteobacteria</taxon>
        <taxon>Methylococcales</taxon>
        <taxon>Methylothermaceae</taxon>
        <taxon>Methylomarinovum</taxon>
    </lineage>
</organism>
<evidence type="ECO:0000313" key="2">
    <source>
        <dbReference type="Proteomes" id="UP001321825"/>
    </source>
</evidence>
<sequence length="470" mass="52849">MHAGDPTVHLLRRTGFGIRAGELRQAKEMGWQTWLENQLSPETIDDSAVDDQLKRFFPTLDKTAGALATRDRNRLRRTMLELKAARLLLALFSRRQLFEVMVEFWSDHFNIYHRDGPVKFLKTVDDREVVRRHALGRFADLLQASATSPAMLVYLDNHRNRRRGPNENYARELMELHTVGSDGGYSQADVEAVARCFTGWGVDRQTGAFRFYPRRHDDGAKTVMGLEIPAGGGMEDGLQVLAHLLQVPHPEGPELRANARLIATKLCRRFVADEPPPQLVGRIARRWQETDGDIRETLAFLLRSEAFFSQAIPKVKRPLHFVCSALRQTGAEIGDLLQATATLLKVLRRLGHSSFDHPTPDGYPDAAAPWLGADGLLQRWRFSLRLARDQLPGFRLDRERLTAGARTPAAIIERLEVNLFPDGIPEGLRRQMVDVLARGTDPAQPLGSDRDRRIAAAVALALASPAFQVY</sequence>
<dbReference type="EMBL" id="AP024714">
    <property type="protein sequence ID" value="BCX80616.1"/>
    <property type="molecule type" value="Genomic_DNA"/>
</dbReference>
<proteinExistence type="predicted"/>
<keyword evidence="2" id="KW-1185">Reference proteome</keyword>
<evidence type="ECO:0008006" key="3">
    <source>
        <dbReference type="Google" id="ProtNLM"/>
    </source>
</evidence>
<dbReference type="Proteomes" id="UP001321825">
    <property type="component" value="Chromosome"/>
</dbReference>
<dbReference type="AlphaFoldDB" id="A0AAU9C5E0"/>
<dbReference type="KEGG" id="mcau:MIT9_P0190"/>
<name>A0AAU9C5E0_9GAMM</name>
<accession>A0AAU9C5E0</accession>
<gene>
    <name evidence="1" type="ORF">MIT9_P0190</name>
</gene>
<dbReference type="Pfam" id="PF08811">
    <property type="entry name" value="DUF1800"/>
    <property type="match status" value="1"/>
</dbReference>
<reference evidence="2" key="1">
    <citation type="journal article" date="2024" name="Int. J. Syst. Evol. Microbiol.">
        <title>Methylomarinovum tepidoasis sp. nov., a moderately thermophilic methanotroph of the family Methylothermaceae isolated from a deep-sea hydrothermal field.</title>
        <authorList>
            <person name="Hirayama H."/>
            <person name="Takaki Y."/>
            <person name="Abe M."/>
            <person name="Miyazaki M."/>
            <person name="Uematsu K."/>
            <person name="Matsui Y."/>
            <person name="Takai K."/>
        </authorList>
    </citation>
    <scope>NUCLEOTIDE SEQUENCE [LARGE SCALE GENOMIC DNA]</scope>
    <source>
        <strain evidence="2">IT-9</strain>
    </source>
</reference>
<dbReference type="RefSeq" id="WP_317705584.1">
    <property type="nucleotide sequence ID" value="NZ_AP024714.1"/>
</dbReference>